<dbReference type="Proteomes" id="UP001595897">
    <property type="component" value="Unassembled WGS sequence"/>
</dbReference>
<dbReference type="EMBL" id="JBHSGU010000002">
    <property type="protein sequence ID" value="MFC4700194.1"/>
    <property type="molecule type" value="Genomic_DNA"/>
</dbReference>
<sequence length="285" mass="32191">MTESIASVQFMTQDNTRIRAMQYSAVNAKAQILLAGATGVPQRFYQSYAKAANQAGFNVLTLDYRGIGQSKATSLKNFKMDYLDWAQQDLAAGLTKACEYGLPVYIVGHSYGGHAVGLLPNSHLIEGAYVFGTGAGWSGWMPPLERIKVNLMWKVIAPVIVKHHGYLAWSKLGMGEDLPIDVYRQWKRWCSYPHYFFDDPTMRHLHEQFAGFDKPLVAANAIDDKWAQPASRDAFFKAYKNAQVSRINLKPSQKNMKSIDHMGYFKKQAGLIWQDTFAWIDAHLQ</sequence>
<dbReference type="RefSeq" id="WP_382407401.1">
    <property type="nucleotide sequence ID" value="NZ_JBHSGU010000002.1"/>
</dbReference>
<feature type="domain" description="Serine aminopeptidase S33" evidence="1">
    <location>
        <begin position="42"/>
        <end position="116"/>
    </location>
</feature>
<name>A0ABV9LVH1_9ALTE</name>
<evidence type="ECO:0000259" key="1">
    <source>
        <dbReference type="Pfam" id="PF12146"/>
    </source>
</evidence>
<dbReference type="InterPro" id="IPR017208">
    <property type="entry name" value="UCP037442_abhydr"/>
</dbReference>
<dbReference type="InterPro" id="IPR022742">
    <property type="entry name" value="Hydrolase_4"/>
</dbReference>
<reference evidence="3" key="1">
    <citation type="journal article" date="2019" name="Int. J. Syst. Evol. Microbiol.">
        <title>The Global Catalogue of Microorganisms (GCM) 10K type strain sequencing project: providing services to taxonomists for standard genome sequencing and annotation.</title>
        <authorList>
            <consortium name="The Broad Institute Genomics Platform"/>
            <consortium name="The Broad Institute Genome Sequencing Center for Infectious Disease"/>
            <person name="Wu L."/>
            <person name="Ma J."/>
        </authorList>
    </citation>
    <scope>NUCLEOTIDE SEQUENCE [LARGE SCALE GENOMIC DNA]</scope>
    <source>
        <strain evidence="3">KACC 12507</strain>
    </source>
</reference>
<keyword evidence="2" id="KW-0378">Hydrolase</keyword>
<dbReference type="PIRSF" id="PIRSF037442">
    <property type="entry name" value="UCP037442_abhydr"/>
    <property type="match status" value="1"/>
</dbReference>
<dbReference type="Gene3D" id="3.40.50.1820">
    <property type="entry name" value="alpha/beta hydrolase"/>
    <property type="match status" value="1"/>
</dbReference>
<gene>
    <name evidence="2" type="ORF">ACFO4O_08510</name>
</gene>
<keyword evidence="3" id="KW-1185">Reference proteome</keyword>
<proteinExistence type="predicted"/>
<evidence type="ECO:0000313" key="2">
    <source>
        <dbReference type="EMBL" id="MFC4700194.1"/>
    </source>
</evidence>
<dbReference type="InterPro" id="IPR029058">
    <property type="entry name" value="AB_hydrolase_fold"/>
</dbReference>
<protein>
    <submittedName>
        <fullName evidence="2">Alpha/beta fold hydrolase</fullName>
    </submittedName>
</protein>
<dbReference type="SUPFAM" id="SSF53474">
    <property type="entry name" value="alpha/beta-Hydrolases"/>
    <property type="match status" value="1"/>
</dbReference>
<evidence type="ECO:0000313" key="3">
    <source>
        <dbReference type="Proteomes" id="UP001595897"/>
    </source>
</evidence>
<dbReference type="GO" id="GO:0016787">
    <property type="term" value="F:hydrolase activity"/>
    <property type="evidence" value="ECO:0007669"/>
    <property type="project" value="UniProtKB-KW"/>
</dbReference>
<accession>A0ABV9LVH1</accession>
<organism evidence="2 3">
    <name type="scientific">Glaciecola siphonariae</name>
    <dbReference type="NCBI Taxonomy" id="521012"/>
    <lineage>
        <taxon>Bacteria</taxon>
        <taxon>Pseudomonadati</taxon>
        <taxon>Pseudomonadota</taxon>
        <taxon>Gammaproteobacteria</taxon>
        <taxon>Alteromonadales</taxon>
        <taxon>Alteromonadaceae</taxon>
        <taxon>Glaciecola</taxon>
    </lineage>
</organism>
<comment type="caution">
    <text evidence="2">The sequence shown here is derived from an EMBL/GenBank/DDBJ whole genome shotgun (WGS) entry which is preliminary data.</text>
</comment>
<dbReference type="Pfam" id="PF12146">
    <property type="entry name" value="Hydrolase_4"/>
    <property type="match status" value="1"/>
</dbReference>